<accession>A0A4U5NJ60</accession>
<reference evidence="2 3" key="2">
    <citation type="journal article" date="2019" name="G3 (Bethesda)">
        <title>Hybrid Assembly of the Genome of the Entomopathogenic Nematode Steinernema carpocapsae Identifies the X-Chromosome.</title>
        <authorList>
            <person name="Serra L."/>
            <person name="Macchietto M."/>
            <person name="Macias-Munoz A."/>
            <person name="McGill C.J."/>
            <person name="Rodriguez I.M."/>
            <person name="Rodriguez B."/>
            <person name="Murad R."/>
            <person name="Mortazavi A."/>
        </authorList>
    </citation>
    <scope>NUCLEOTIDE SEQUENCE [LARGE SCALE GENOMIC DNA]</scope>
    <source>
        <strain evidence="2 3">ALL</strain>
    </source>
</reference>
<sequence>MENNNNVSGTTTPPRKTSTGTKTPKTQIKTVPMKKTLKNQAKVQNPLPNRSTLAVIARRLFHVLIRKKAPYHEELKEMEAFATKFAAMRKRRRISDASMANMLAVLAQYPIEPKTIPQFERHELNPDCMKGVYVLAKNWCIYNKVTI</sequence>
<reference evidence="2 3" key="1">
    <citation type="journal article" date="2015" name="Genome Biol.">
        <title>Comparative genomics of Steinernema reveals deeply conserved gene regulatory networks.</title>
        <authorList>
            <person name="Dillman A.R."/>
            <person name="Macchietto M."/>
            <person name="Porter C.F."/>
            <person name="Rogers A."/>
            <person name="Williams B."/>
            <person name="Antoshechkin I."/>
            <person name="Lee M.M."/>
            <person name="Goodwin Z."/>
            <person name="Lu X."/>
            <person name="Lewis E.E."/>
            <person name="Goodrich-Blair H."/>
            <person name="Stock S.P."/>
            <person name="Adams B.J."/>
            <person name="Sternberg P.W."/>
            <person name="Mortazavi A."/>
        </authorList>
    </citation>
    <scope>NUCLEOTIDE SEQUENCE [LARGE SCALE GENOMIC DNA]</scope>
    <source>
        <strain evidence="2 3">ALL</strain>
    </source>
</reference>
<evidence type="ECO:0000256" key="1">
    <source>
        <dbReference type="SAM" id="MobiDB-lite"/>
    </source>
</evidence>
<feature type="compositionally biased region" description="Low complexity" evidence="1">
    <location>
        <begin position="8"/>
        <end position="26"/>
    </location>
</feature>
<comment type="caution">
    <text evidence="2">The sequence shown here is derived from an EMBL/GenBank/DDBJ whole genome shotgun (WGS) entry which is preliminary data.</text>
</comment>
<organism evidence="2 3">
    <name type="scientific">Steinernema carpocapsae</name>
    <name type="common">Entomopathogenic nematode</name>
    <dbReference type="NCBI Taxonomy" id="34508"/>
    <lineage>
        <taxon>Eukaryota</taxon>
        <taxon>Metazoa</taxon>
        <taxon>Ecdysozoa</taxon>
        <taxon>Nematoda</taxon>
        <taxon>Chromadorea</taxon>
        <taxon>Rhabditida</taxon>
        <taxon>Tylenchina</taxon>
        <taxon>Panagrolaimomorpha</taxon>
        <taxon>Strongyloidoidea</taxon>
        <taxon>Steinernematidae</taxon>
        <taxon>Steinernema</taxon>
    </lineage>
</organism>
<dbReference type="EMBL" id="AZBU02000004">
    <property type="protein sequence ID" value="TKR82916.1"/>
    <property type="molecule type" value="Genomic_DNA"/>
</dbReference>
<evidence type="ECO:0000313" key="2">
    <source>
        <dbReference type="EMBL" id="TKR82916.1"/>
    </source>
</evidence>
<dbReference type="Proteomes" id="UP000298663">
    <property type="component" value="Unassembled WGS sequence"/>
</dbReference>
<dbReference type="AlphaFoldDB" id="A0A4U5NJ60"/>
<evidence type="ECO:0000313" key="3">
    <source>
        <dbReference type="Proteomes" id="UP000298663"/>
    </source>
</evidence>
<name>A0A4U5NJ60_STECR</name>
<keyword evidence="3" id="KW-1185">Reference proteome</keyword>
<gene>
    <name evidence="2" type="ORF">L596_016587</name>
</gene>
<feature type="region of interest" description="Disordered" evidence="1">
    <location>
        <begin position="1"/>
        <end position="26"/>
    </location>
</feature>
<protein>
    <submittedName>
        <fullName evidence="2">Uncharacterized protein</fullName>
    </submittedName>
</protein>
<proteinExistence type="predicted"/>